<proteinExistence type="predicted"/>
<comment type="caution">
    <text evidence="1">The sequence shown here is derived from an EMBL/GenBank/DDBJ whole genome shotgun (WGS) entry which is preliminary data.</text>
</comment>
<evidence type="ECO:0000313" key="1">
    <source>
        <dbReference type="EMBL" id="GFQ89570.1"/>
    </source>
</evidence>
<dbReference type="EMBL" id="BMAO01003688">
    <property type="protein sequence ID" value="GFQ89570.1"/>
    <property type="molecule type" value="Genomic_DNA"/>
</dbReference>
<dbReference type="OrthoDB" id="6509498at2759"/>
<gene>
    <name evidence="1" type="primary">AVEN_146181_1</name>
    <name evidence="1" type="ORF">TNCT_218981</name>
</gene>
<reference evidence="1" key="1">
    <citation type="submission" date="2020-07" db="EMBL/GenBank/DDBJ databases">
        <title>Multicomponent nature underlies the extraordinary mechanical properties of spider dragline silk.</title>
        <authorList>
            <person name="Kono N."/>
            <person name="Nakamura H."/>
            <person name="Mori M."/>
            <person name="Yoshida Y."/>
            <person name="Ohtoshi R."/>
            <person name="Malay A.D."/>
            <person name="Moran D.A.P."/>
            <person name="Tomita M."/>
            <person name="Numata K."/>
            <person name="Arakawa K."/>
        </authorList>
    </citation>
    <scope>NUCLEOTIDE SEQUENCE</scope>
</reference>
<name>A0A8X6KWY1_TRICU</name>
<organism evidence="1 2">
    <name type="scientific">Trichonephila clavata</name>
    <name type="common">Joro spider</name>
    <name type="synonym">Nephila clavata</name>
    <dbReference type="NCBI Taxonomy" id="2740835"/>
    <lineage>
        <taxon>Eukaryota</taxon>
        <taxon>Metazoa</taxon>
        <taxon>Ecdysozoa</taxon>
        <taxon>Arthropoda</taxon>
        <taxon>Chelicerata</taxon>
        <taxon>Arachnida</taxon>
        <taxon>Araneae</taxon>
        <taxon>Araneomorphae</taxon>
        <taxon>Entelegynae</taxon>
        <taxon>Araneoidea</taxon>
        <taxon>Nephilidae</taxon>
        <taxon>Trichonephila</taxon>
    </lineage>
</organism>
<dbReference type="Proteomes" id="UP000887116">
    <property type="component" value="Unassembled WGS sequence"/>
</dbReference>
<evidence type="ECO:0000313" key="2">
    <source>
        <dbReference type="Proteomes" id="UP000887116"/>
    </source>
</evidence>
<protein>
    <submittedName>
        <fullName evidence="1">Uncharacterized protein</fullName>
    </submittedName>
</protein>
<sequence length="212" mass="24903">MLYKEDVQFVKELIRYTIEDRKKAEESRLWEMELELARLQAGVKSENERTGEDCDSLDELVKSVQNLTKNLCTFEKEVASHISVRAGNDWFRPLEFAKEIDLYNTSRGKSLKPLPNVLPRSNPVKNKSRIFLSEVKDSKSFCDAESHPLYKCAVYLKRSVNKKIDLIETNNICFNCFDASLERRTVNQNLSFRSVKRDIKRYIMQRDHRTRS</sequence>
<keyword evidence="2" id="KW-1185">Reference proteome</keyword>
<accession>A0A8X6KWY1</accession>
<dbReference type="AlphaFoldDB" id="A0A8X6KWY1"/>